<evidence type="ECO:0000256" key="3">
    <source>
        <dbReference type="ARBA" id="ARBA00012438"/>
    </source>
</evidence>
<evidence type="ECO:0000256" key="7">
    <source>
        <dbReference type="ARBA" id="ARBA00022692"/>
    </source>
</evidence>
<comment type="subcellular location">
    <subcellularLocation>
        <location evidence="2">Cell membrane</location>
        <topology evidence="2">Multi-pass membrane protein</topology>
    </subcellularLocation>
</comment>
<dbReference type="Pfam" id="PF02518">
    <property type="entry name" value="HATPase_c"/>
    <property type="match status" value="1"/>
</dbReference>
<keyword evidence="6" id="KW-0808">Transferase</keyword>
<keyword evidence="5" id="KW-0597">Phosphoprotein</keyword>
<evidence type="ECO:0000313" key="17">
    <source>
        <dbReference type="EMBL" id="EFF68945.1"/>
    </source>
</evidence>
<keyword evidence="7 14" id="KW-0812">Transmembrane</keyword>
<dbReference type="SUPFAM" id="SSF55874">
    <property type="entry name" value="ATPase domain of HSP90 chaperone/DNA topoisomerase II/histidine kinase"/>
    <property type="match status" value="1"/>
</dbReference>
<evidence type="ECO:0000256" key="10">
    <source>
        <dbReference type="ARBA" id="ARBA00022840"/>
    </source>
</evidence>
<keyword evidence="18" id="KW-1185">Reference proteome</keyword>
<dbReference type="EC" id="2.7.13.3" evidence="3"/>
<protein>
    <recommendedName>
        <fullName evidence="3">histidine kinase</fullName>
        <ecNumber evidence="3">2.7.13.3</ecNumber>
    </recommendedName>
</protein>
<keyword evidence="12" id="KW-0902">Two-component regulatory system</keyword>
<evidence type="ECO:0000256" key="11">
    <source>
        <dbReference type="ARBA" id="ARBA00022989"/>
    </source>
</evidence>
<dbReference type="FunFam" id="1.10.287.130:FF:000001">
    <property type="entry name" value="Two-component sensor histidine kinase"/>
    <property type="match status" value="1"/>
</dbReference>
<dbReference type="SMART" id="SM00304">
    <property type="entry name" value="HAMP"/>
    <property type="match status" value="1"/>
</dbReference>
<dbReference type="PROSITE" id="PS50109">
    <property type="entry name" value="HIS_KIN"/>
    <property type="match status" value="1"/>
</dbReference>
<dbReference type="CDD" id="cd06225">
    <property type="entry name" value="HAMP"/>
    <property type="match status" value="1"/>
</dbReference>
<keyword evidence="11 14" id="KW-1133">Transmembrane helix</keyword>
<organism evidence="17 18">
    <name type="scientific">Eshraghiella crossota DSM 2876</name>
    <dbReference type="NCBI Taxonomy" id="511680"/>
    <lineage>
        <taxon>Bacteria</taxon>
        <taxon>Bacillati</taxon>
        <taxon>Bacillota</taxon>
        <taxon>Clostridia</taxon>
        <taxon>Lachnospirales</taxon>
        <taxon>Lachnospiraceae</taxon>
        <taxon>Eshraghiella</taxon>
    </lineage>
</organism>
<evidence type="ECO:0000256" key="6">
    <source>
        <dbReference type="ARBA" id="ARBA00022679"/>
    </source>
</evidence>
<dbReference type="SUPFAM" id="SSF158472">
    <property type="entry name" value="HAMP domain-like"/>
    <property type="match status" value="1"/>
</dbReference>
<reference evidence="17 18" key="1">
    <citation type="submission" date="2010-02" db="EMBL/GenBank/DDBJ databases">
        <authorList>
            <person name="Weinstock G."/>
            <person name="Sodergren E."/>
            <person name="Clifton S."/>
            <person name="Fulton L."/>
            <person name="Fulton B."/>
            <person name="Courtney L."/>
            <person name="Fronick C."/>
            <person name="Harrison M."/>
            <person name="Strong C."/>
            <person name="Farmer C."/>
            <person name="Delahaunty K."/>
            <person name="Markovic C."/>
            <person name="Hall O."/>
            <person name="Minx P."/>
            <person name="Tomlinson C."/>
            <person name="Mitreva M."/>
            <person name="Nelson J."/>
            <person name="Hou S."/>
            <person name="Wollam A."/>
            <person name="Pepin K.H."/>
            <person name="Johnson M."/>
            <person name="Bhonagiri V."/>
            <person name="Zhang X."/>
            <person name="Suruliraj S."/>
            <person name="Warren W."/>
            <person name="Chinwalla A."/>
            <person name="Mardis E.R."/>
            <person name="Wilson R.K."/>
        </authorList>
    </citation>
    <scope>NUCLEOTIDE SEQUENCE [LARGE SCALE GENOMIC DNA]</scope>
    <source>
        <strain evidence="17 18">DSM 2876</strain>
    </source>
</reference>
<dbReference type="Gene3D" id="1.10.287.130">
    <property type="match status" value="1"/>
</dbReference>
<feature type="domain" description="Histidine kinase" evidence="15">
    <location>
        <begin position="240"/>
        <end position="457"/>
    </location>
</feature>
<dbReference type="GO" id="GO:0000155">
    <property type="term" value="F:phosphorelay sensor kinase activity"/>
    <property type="evidence" value="ECO:0007669"/>
    <property type="project" value="InterPro"/>
</dbReference>
<evidence type="ECO:0000256" key="4">
    <source>
        <dbReference type="ARBA" id="ARBA00022475"/>
    </source>
</evidence>
<name>D4RY45_9FIRM</name>
<accession>D4RY45</accession>
<dbReference type="Pfam" id="PF00512">
    <property type="entry name" value="HisKA"/>
    <property type="match status" value="1"/>
</dbReference>
<gene>
    <name evidence="17" type="ORF">BUTYVIB_00749</name>
</gene>
<evidence type="ECO:0000256" key="8">
    <source>
        <dbReference type="ARBA" id="ARBA00022741"/>
    </source>
</evidence>
<feature type="transmembrane region" description="Helical" evidence="14">
    <location>
        <begin position="6"/>
        <end position="25"/>
    </location>
</feature>
<dbReference type="CDD" id="cd00075">
    <property type="entry name" value="HATPase"/>
    <property type="match status" value="1"/>
</dbReference>
<dbReference type="EMBL" id="ABWN01000022">
    <property type="protein sequence ID" value="EFF68945.1"/>
    <property type="molecule type" value="Genomic_DNA"/>
</dbReference>
<dbReference type="InterPro" id="IPR036890">
    <property type="entry name" value="HATPase_C_sf"/>
</dbReference>
<evidence type="ECO:0000256" key="9">
    <source>
        <dbReference type="ARBA" id="ARBA00022777"/>
    </source>
</evidence>
<comment type="caution">
    <text evidence="17">The sequence shown here is derived from an EMBL/GenBank/DDBJ whole genome shotgun (WGS) entry which is preliminary data.</text>
</comment>
<dbReference type="InterPro" id="IPR003661">
    <property type="entry name" value="HisK_dim/P_dom"/>
</dbReference>
<dbReference type="SMART" id="SM00387">
    <property type="entry name" value="HATPase_c"/>
    <property type="match status" value="1"/>
</dbReference>
<dbReference type="Proteomes" id="UP000006238">
    <property type="component" value="Unassembled WGS sequence"/>
</dbReference>
<dbReference type="InterPro" id="IPR050398">
    <property type="entry name" value="HssS/ArlS-like"/>
</dbReference>
<feature type="transmembrane region" description="Helical" evidence="14">
    <location>
        <begin position="159"/>
        <end position="182"/>
    </location>
</feature>
<dbReference type="Pfam" id="PF00672">
    <property type="entry name" value="HAMP"/>
    <property type="match status" value="1"/>
</dbReference>
<evidence type="ECO:0000256" key="5">
    <source>
        <dbReference type="ARBA" id="ARBA00022553"/>
    </source>
</evidence>
<dbReference type="SUPFAM" id="SSF47384">
    <property type="entry name" value="Homodimeric domain of signal transducing histidine kinase"/>
    <property type="match status" value="1"/>
</dbReference>
<dbReference type="PANTHER" id="PTHR45528">
    <property type="entry name" value="SENSOR HISTIDINE KINASE CPXA"/>
    <property type="match status" value="1"/>
</dbReference>
<evidence type="ECO:0000259" key="15">
    <source>
        <dbReference type="PROSITE" id="PS50109"/>
    </source>
</evidence>
<keyword evidence="4" id="KW-1003">Cell membrane</keyword>
<dbReference type="PRINTS" id="PR00344">
    <property type="entry name" value="BCTRLSENSOR"/>
</dbReference>
<dbReference type="PROSITE" id="PS50885">
    <property type="entry name" value="HAMP"/>
    <property type="match status" value="1"/>
</dbReference>
<evidence type="ECO:0000256" key="12">
    <source>
        <dbReference type="ARBA" id="ARBA00023012"/>
    </source>
</evidence>
<comment type="catalytic activity">
    <reaction evidence="1">
        <text>ATP + protein L-histidine = ADP + protein N-phospho-L-histidine.</text>
        <dbReference type="EC" id="2.7.13.3"/>
    </reaction>
</comment>
<dbReference type="AlphaFoldDB" id="D4RY45"/>
<dbReference type="HOGENOM" id="CLU_000445_89_6_9"/>
<proteinExistence type="predicted"/>
<dbReference type="InterPro" id="IPR004358">
    <property type="entry name" value="Sig_transdc_His_kin-like_C"/>
</dbReference>
<dbReference type="InterPro" id="IPR003594">
    <property type="entry name" value="HATPase_dom"/>
</dbReference>
<dbReference type="CDD" id="cd00082">
    <property type="entry name" value="HisKA"/>
    <property type="match status" value="1"/>
</dbReference>
<feature type="domain" description="HAMP" evidence="16">
    <location>
        <begin position="180"/>
        <end position="232"/>
    </location>
</feature>
<dbReference type="InterPro" id="IPR005467">
    <property type="entry name" value="His_kinase_dom"/>
</dbReference>
<dbReference type="Gene3D" id="6.10.340.10">
    <property type="match status" value="1"/>
</dbReference>
<sequence>MITTYLIGIIISFGIISTLCSKFNYRSELSSQADYMYKTAMSIASEYGNAYSGGDVDDAPSLPFLKAVSRYTGCNIMLLATDGTVLMDTSDSGLDSVKGFDPAKYKKSNYIVNDFFGIYDSNYLTVYYPITYLYNTRGYVIFSKSVKDVRSDADNSFNFNYITLVICFITSGLIFVLFYKYITRPLNKITKIVSKYAKGDFSEKINIKHNDEIGRLSDSLDYMAAEINSLNEYQKKFIANISHDFRSPLTSIKGYLEAMLDGTIPPEMQEKYLGIVISETERLTKLTNNLLTINNVTDEGMILDISDFDIIATIKKTIETFQGTCEKKKIKFKLIFPDKELMVSADMSKIQQVLYNLIDNAIKFSNSDSSIIISVTEKGDKALISVKDFGIGIPRESISKIWERFYKTDVSRGKDKTGTGLGLSIVKEIITSHNEYIDVVSTEGVGTEFTFALPKAKGHAPSVWG</sequence>
<keyword evidence="10" id="KW-0067">ATP-binding</keyword>
<dbReference type="FunFam" id="3.30.565.10:FF:000006">
    <property type="entry name" value="Sensor histidine kinase WalK"/>
    <property type="match status" value="1"/>
</dbReference>
<dbReference type="PANTHER" id="PTHR45528:SF1">
    <property type="entry name" value="SENSOR HISTIDINE KINASE CPXA"/>
    <property type="match status" value="1"/>
</dbReference>
<dbReference type="GO" id="GO:0005886">
    <property type="term" value="C:plasma membrane"/>
    <property type="evidence" value="ECO:0007669"/>
    <property type="project" value="UniProtKB-SubCell"/>
</dbReference>
<dbReference type="SMART" id="SM00388">
    <property type="entry name" value="HisKA"/>
    <property type="match status" value="1"/>
</dbReference>
<evidence type="ECO:0000259" key="16">
    <source>
        <dbReference type="PROSITE" id="PS50885"/>
    </source>
</evidence>
<dbReference type="STRING" id="45851.BHV86_04960"/>
<keyword evidence="8" id="KW-0547">Nucleotide-binding</keyword>
<keyword evidence="13 14" id="KW-0472">Membrane</keyword>
<evidence type="ECO:0000256" key="14">
    <source>
        <dbReference type="SAM" id="Phobius"/>
    </source>
</evidence>
<evidence type="ECO:0000313" key="18">
    <source>
        <dbReference type="Proteomes" id="UP000006238"/>
    </source>
</evidence>
<evidence type="ECO:0000256" key="2">
    <source>
        <dbReference type="ARBA" id="ARBA00004651"/>
    </source>
</evidence>
<dbReference type="Gene3D" id="3.30.565.10">
    <property type="entry name" value="Histidine kinase-like ATPase, C-terminal domain"/>
    <property type="match status" value="1"/>
</dbReference>
<keyword evidence="9 17" id="KW-0418">Kinase</keyword>
<evidence type="ECO:0000256" key="1">
    <source>
        <dbReference type="ARBA" id="ARBA00000085"/>
    </source>
</evidence>
<dbReference type="InterPro" id="IPR036097">
    <property type="entry name" value="HisK_dim/P_sf"/>
</dbReference>
<dbReference type="GO" id="GO:0005524">
    <property type="term" value="F:ATP binding"/>
    <property type="evidence" value="ECO:0007669"/>
    <property type="project" value="UniProtKB-KW"/>
</dbReference>
<dbReference type="eggNOG" id="COG5002">
    <property type="taxonomic scope" value="Bacteria"/>
</dbReference>
<evidence type="ECO:0000256" key="13">
    <source>
        <dbReference type="ARBA" id="ARBA00023136"/>
    </source>
</evidence>
<dbReference type="InterPro" id="IPR003660">
    <property type="entry name" value="HAMP_dom"/>
</dbReference>